<evidence type="ECO:0000256" key="10">
    <source>
        <dbReference type="ARBA" id="ARBA00022840"/>
    </source>
</evidence>
<keyword evidence="13" id="KW-0115">cAMP biosynthesis</keyword>
<evidence type="ECO:0000256" key="13">
    <source>
        <dbReference type="ARBA" id="ARBA00022998"/>
    </source>
</evidence>
<dbReference type="SUPFAM" id="SSF53822">
    <property type="entry name" value="Periplasmic binding protein-like I"/>
    <property type="match status" value="2"/>
</dbReference>
<dbReference type="InterPro" id="IPR001054">
    <property type="entry name" value="A/G_cyclase"/>
</dbReference>
<dbReference type="InterPro" id="IPR028082">
    <property type="entry name" value="Peripla_BP_I"/>
</dbReference>
<keyword evidence="23" id="KW-1185">Reference proteome</keyword>
<dbReference type="GO" id="GO:0004016">
    <property type="term" value="F:adenylate cyclase activity"/>
    <property type="evidence" value="ECO:0007669"/>
    <property type="project" value="UniProtKB-EC"/>
</dbReference>
<evidence type="ECO:0000256" key="17">
    <source>
        <dbReference type="ARBA" id="ARBA00023239"/>
    </source>
</evidence>
<dbReference type="Gene3D" id="3.40.50.2300">
    <property type="match status" value="2"/>
</dbReference>
<keyword evidence="12 20" id="KW-1133">Transmembrane helix</keyword>
<keyword evidence="11" id="KW-0460">Magnesium</keyword>
<dbReference type="EMBL" id="CAEQ01002421">
    <property type="protein sequence ID" value="CCD16741.1"/>
    <property type="molecule type" value="Genomic_DNA"/>
</dbReference>
<feature type="domain" description="Guanylate cyclase" evidence="21">
    <location>
        <begin position="899"/>
        <end position="1053"/>
    </location>
</feature>
<reference evidence="23" key="1">
    <citation type="submission" date="2011-07" db="EMBL/GenBank/DDBJ databases">
        <title>Divergent evolution of antigenic variation in African trypanosomes.</title>
        <authorList>
            <person name="Jackson A.P."/>
            <person name="Berry A."/>
            <person name="Allison H.C."/>
            <person name="Burton P."/>
            <person name="Anderson J."/>
            <person name="Aslett M."/>
            <person name="Brown R."/>
            <person name="Corton N."/>
            <person name="Harris D."/>
            <person name="Hauser H."/>
            <person name="Gamble J."/>
            <person name="Gilderthorp R."/>
            <person name="McQuillan J."/>
            <person name="Quail M.A."/>
            <person name="Sanders M."/>
            <person name="Van Tonder A."/>
            <person name="Ginger M.L."/>
            <person name="Donelson J.E."/>
            <person name="Field M.C."/>
            <person name="Barry J.D."/>
            <person name="Berriman M."/>
            <person name="Hertz-Fowler C."/>
        </authorList>
    </citation>
    <scope>NUCLEOTIDE SEQUENCE [LARGE SCALE GENOMIC DNA]</scope>
    <source>
        <strain evidence="23">IL3000</strain>
    </source>
</reference>
<accession>F9WHE8</accession>
<comment type="function">
    <text evidence="3">Could act as a receptor for an unknown ligand.</text>
</comment>
<dbReference type="InterPro" id="IPR057398">
    <property type="entry name" value="GRESAG4.1/3_peripasmic_2"/>
</dbReference>
<dbReference type="InterPro" id="IPR050697">
    <property type="entry name" value="Adenylyl/Guanylyl_Cyclase_3/4"/>
</dbReference>
<comment type="catalytic activity">
    <reaction evidence="1">
        <text>ATP = 3',5'-cyclic AMP + diphosphate</text>
        <dbReference type="Rhea" id="RHEA:15389"/>
        <dbReference type="ChEBI" id="CHEBI:30616"/>
        <dbReference type="ChEBI" id="CHEBI:33019"/>
        <dbReference type="ChEBI" id="CHEBI:58165"/>
        <dbReference type="EC" id="4.6.1.1"/>
    </reaction>
</comment>
<evidence type="ECO:0000259" key="21">
    <source>
        <dbReference type="PROSITE" id="PS50125"/>
    </source>
</evidence>
<dbReference type="PANTHER" id="PTHR43081">
    <property type="entry name" value="ADENYLATE CYCLASE, TERMINAL-DIFFERENTIATION SPECIFIC-RELATED"/>
    <property type="match status" value="1"/>
</dbReference>
<dbReference type="GO" id="GO:0016020">
    <property type="term" value="C:membrane"/>
    <property type="evidence" value="ECO:0007669"/>
    <property type="project" value="UniProtKB-SubCell"/>
</dbReference>
<protein>
    <recommendedName>
        <fullName evidence="6">adenylate cyclase</fullName>
        <ecNumber evidence="6">4.6.1.1</ecNumber>
    </recommendedName>
    <alternativeName>
        <fullName evidence="18">ATP pyrophosphate-lyase</fullName>
    </alternativeName>
    <alternativeName>
        <fullName evidence="19">Adenylyl cyclase</fullName>
    </alternativeName>
</protein>
<comment type="subcellular location">
    <subcellularLocation>
        <location evidence="4">Membrane</location>
        <topology evidence="4">Multi-pass membrane protein</topology>
    </subcellularLocation>
</comment>
<gene>
    <name evidence="22" type="ORF">TCIL3000_0_16440</name>
</gene>
<evidence type="ECO:0000256" key="16">
    <source>
        <dbReference type="ARBA" id="ARBA00023180"/>
    </source>
</evidence>
<name>F9WHE8_TRYCI</name>
<proteinExistence type="inferred from homology"/>
<evidence type="ECO:0000256" key="19">
    <source>
        <dbReference type="ARBA" id="ARBA00032637"/>
    </source>
</evidence>
<evidence type="ECO:0000256" key="9">
    <source>
        <dbReference type="ARBA" id="ARBA00022741"/>
    </source>
</evidence>
<dbReference type="PROSITE" id="PS50125">
    <property type="entry name" value="GUANYLATE_CYCLASE_2"/>
    <property type="match status" value="1"/>
</dbReference>
<dbReference type="GO" id="GO:0006171">
    <property type="term" value="P:cAMP biosynthetic process"/>
    <property type="evidence" value="ECO:0007669"/>
    <property type="project" value="UniProtKB-KW"/>
</dbReference>
<evidence type="ECO:0000313" key="22">
    <source>
        <dbReference type="EMBL" id="CCD16741.1"/>
    </source>
</evidence>
<dbReference type="Pfam" id="PF25493">
    <property type="entry name" value="Peripla_BP_A-cyclase"/>
    <property type="match status" value="1"/>
</dbReference>
<dbReference type="CDD" id="cd07556">
    <property type="entry name" value="Nucleotidyl_cyc_III"/>
    <property type="match status" value="1"/>
</dbReference>
<keyword evidence="14 20" id="KW-0472">Membrane</keyword>
<comment type="cofactor">
    <cofactor evidence="2">
        <name>Mg(2+)</name>
        <dbReference type="ChEBI" id="CHEBI:18420"/>
    </cofactor>
</comment>
<evidence type="ECO:0000256" key="7">
    <source>
        <dbReference type="ARBA" id="ARBA00022692"/>
    </source>
</evidence>
<evidence type="ECO:0000256" key="12">
    <source>
        <dbReference type="ARBA" id="ARBA00022989"/>
    </source>
</evidence>
<dbReference type="Pfam" id="PF25495">
    <property type="entry name" value="Peripla_BP_A-cyclase_1"/>
    <property type="match status" value="1"/>
</dbReference>
<evidence type="ECO:0000256" key="6">
    <source>
        <dbReference type="ARBA" id="ARBA00012201"/>
    </source>
</evidence>
<keyword evidence="17" id="KW-0456">Lyase</keyword>
<reference evidence="22 23" key="2">
    <citation type="journal article" date="2012" name="Proc. Natl. Acad. Sci. U.S.A.">
        <title>Antigenic diversity is generated by distinct evolutionary mechanisms in African trypanosome species.</title>
        <authorList>
            <person name="Jackson A.P."/>
            <person name="Berry A."/>
            <person name="Aslett M."/>
            <person name="Allison H.C."/>
            <person name="Burton P."/>
            <person name="Vavrova-Anderson J."/>
            <person name="Brown R."/>
            <person name="Browne H."/>
            <person name="Corton N."/>
            <person name="Hauser H."/>
            <person name="Gamble J."/>
            <person name="Gilderthorp R."/>
            <person name="Marcello L."/>
            <person name="McQuillan J."/>
            <person name="Otto T.D."/>
            <person name="Quail M.A."/>
            <person name="Sanders M.J."/>
            <person name="van Tonder A."/>
            <person name="Ginger M.L."/>
            <person name="Field M.C."/>
            <person name="Barry J.D."/>
            <person name="Hertz-Fowler C."/>
            <person name="Berriman M."/>
        </authorList>
    </citation>
    <scope>NUCLEOTIDE SEQUENCE [LARGE SCALE GENOMIC DNA]</scope>
    <source>
        <strain evidence="22 23">IL3000</strain>
    </source>
</reference>
<keyword evidence="15" id="KW-0675">Receptor</keyword>
<evidence type="ECO:0000256" key="2">
    <source>
        <dbReference type="ARBA" id="ARBA00001946"/>
    </source>
</evidence>
<keyword evidence="10" id="KW-0067">ATP-binding</keyword>
<evidence type="ECO:0000256" key="1">
    <source>
        <dbReference type="ARBA" id="ARBA00001593"/>
    </source>
</evidence>
<dbReference type="Proteomes" id="UP000000702">
    <property type="component" value="Unassembled WGS sequence"/>
</dbReference>
<evidence type="ECO:0000256" key="4">
    <source>
        <dbReference type="ARBA" id="ARBA00004141"/>
    </source>
</evidence>
<dbReference type="FunFam" id="3.40.50.2300:FF:000162">
    <property type="entry name" value="Receptor-type adenylate cyclase GRESAG 4, putative"/>
    <property type="match status" value="1"/>
</dbReference>
<dbReference type="GO" id="GO:0035556">
    <property type="term" value="P:intracellular signal transduction"/>
    <property type="evidence" value="ECO:0007669"/>
    <property type="project" value="InterPro"/>
</dbReference>
<dbReference type="OMA" id="PDPINHT"/>
<keyword evidence="7 20" id="KW-0812">Transmembrane</keyword>
<sequence>MAFVVHLAGATGGSPRSLRAGNSVLSVTRRHRPLLVALMLPLALALLSLTTPARAQGNVTVKVYSLLFHPVFKISMIEAMNAGFNASMASRQWMAAPDVNVELIYPPSYSVPNEEVLRSVVEQNKGELIIILGPISDPSVTRSRELLRKEGLVAFGPVAGSSAVRGWDPNIYFIQTSPAAELLALLRYAVSRLRLRRLGFMYLQGTFFGDGDYKQAVELMSHMGLQLCGVFTKNRSSPFTGVDNVFETVWEQFAATLPQGVLLFASPVPDTVAFIRRMVADNRTRKSFLLVPSVLEIVIANEWSEALAAVGAPLVPGQVLLTGTNPLATDTEYHAIKRFQRDARAYLRDNPGVTVFNATDDFDHDDIEGALMVYGWIAGEVLAQALSGRQWLRSREAFMESLYNQRRYVIDDLVIGDFGGNCKGDAGKHGAVCQCNQGGNAVYMKALVENYRFVTLQNGEVYFASSHCYSDDIRLDAPLSGLLFYVWDNRIAMRGTIPFFYAMSLAIREHRFHLSGRFFLQPLATSAAEGSLTLRRELDTRIVTAVFGIVDDAMLATPDVTFVDPITVTPHLHSSARNVIHLSPALEQQLFVTVGYIVNSSGAGTFHAAIRGNDTHAIEDMVRKTAVTFDRSLGTVATLHDHTSATDIMPHEGDVLLIGLTPSDPLEVAKHLDSYTSVRVFVPFFDVALLYDEFVRAFRNRSSAARLLFATSLPHWAEEGPLSETVRGFHNMVPDRTKWTPLALLGFATARAMQSVLMRMGHVTPEALVNAVFSQSVISADDMRYGPYGDECPVEGVSARNRAVDCVVNYGATRISMWSFSRALNASVPPLTHAMTPLVSYHDPNLDRLTGAQLAGVITGSIFALLLLISLLVVMLLCLLRRGARDNDSAPKEPLVPVTLIFTDIESSTALWAAHPELMPDAVEAHHQLIRSLIVRYGCYEVKTVGDSFMIACRSPLAAVQLAGDLQRCFLHHDWGTTALDDSYREFEQQHTEEDVEYKPPTAHLDPCVYRELWNGLRVRVGIHTGLCDIRHDEVTKGYDYYGRTSNMAARTESVANGGQVLLTRAAYLALSTVEREHVSVTSLGAIALRGVPDPVEMYQLDAVPGRTFAALRLDREVLNVDGNDGESSTDVSTDTGSMSGGLRGSALMIASSLQAVLGTFTTPQRQKLLLSLCERWRVTLPHTKKAEWDEEYCEETVRRISAKVGRVVDHCAASGSGHSASSLRSASVIIISNRLVEHEELSQDPA</sequence>
<dbReference type="GO" id="GO:0046872">
    <property type="term" value="F:metal ion binding"/>
    <property type="evidence" value="ECO:0007669"/>
    <property type="project" value="UniProtKB-KW"/>
</dbReference>
<dbReference type="Gene3D" id="3.30.70.1230">
    <property type="entry name" value="Nucleotide cyclase"/>
    <property type="match status" value="1"/>
</dbReference>
<dbReference type="SMART" id="SM00044">
    <property type="entry name" value="CYCc"/>
    <property type="match status" value="1"/>
</dbReference>
<evidence type="ECO:0000313" key="23">
    <source>
        <dbReference type="Proteomes" id="UP000000702"/>
    </source>
</evidence>
<dbReference type="VEuPathDB" id="TriTrypDB:TcIL3000_0_16440"/>
<evidence type="ECO:0000256" key="11">
    <source>
        <dbReference type="ARBA" id="ARBA00022842"/>
    </source>
</evidence>
<evidence type="ECO:0000256" key="5">
    <source>
        <dbReference type="ARBA" id="ARBA00005381"/>
    </source>
</evidence>
<dbReference type="PANTHER" id="PTHR43081:SF1">
    <property type="entry name" value="ADENYLATE CYCLASE, TERMINAL-DIFFERENTIATION SPECIFIC"/>
    <property type="match status" value="1"/>
</dbReference>
<evidence type="ECO:0000256" key="14">
    <source>
        <dbReference type="ARBA" id="ARBA00023136"/>
    </source>
</evidence>
<evidence type="ECO:0000256" key="15">
    <source>
        <dbReference type="ARBA" id="ARBA00023170"/>
    </source>
</evidence>
<keyword evidence="8" id="KW-0479">Metal-binding</keyword>
<dbReference type="EC" id="4.6.1.1" evidence="6"/>
<evidence type="ECO:0000256" key="18">
    <source>
        <dbReference type="ARBA" id="ARBA00032597"/>
    </source>
</evidence>
<keyword evidence="16" id="KW-0325">Glycoprotein</keyword>
<organism evidence="22 23">
    <name type="scientific">Trypanosoma congolense (strain IL3000)</name>
    <dbReference type="NCBI Taxonomy" id="1068625"/>
    <lineage>
        <taxon>Eukaryota</taxon>
        <taxon>Discoba</taxon>
        <taxon>Euglenozoa</taxon>
        <taxon>Kinetoplastea</taxon>
        <taxon>Metakinetoplastina</taxon>
        <taxon>Trypanosomatida</taxon>
        <taxon>Trypanosomatidae</taxon>
        <taxon>Trypanosoma</taxon>
        <taxon>Nannomonas</taxon>
    </lineage>
</organism>
<feature type="transmembrane region" description="Helical" evidence="20">
    <location>
        <begin position="854"/>
        <end position="880"/>
    </location>
</feature>
<evidence type="ECO:0000256" key="8">
    <source>
        <dbReference type="ARBA" id="ARBA00022723"/>
    </source>
</evidence>
<dbReference type="GO" id="GO:0005524">
    <property type="term" value="F:ATP binding"/>
    <property type="evidence" value="ECO:0007669"/>
    <property type="project" value="UniProtKB-KW"/>
</dbReference>
<comment type="similarity">
    <text evidence="5">Belongs to the adenylyl cyclase class-3 family.</text>
</comment>
<comment type="caution">
    <text evidence="22">The sequence shown here is derived from an EMBL/GenBank/DDBJ whole genome shotgun (WGS) entry which is preliminary data.</text>
</comment>
<dbReference type="FunFam" id="3.30.70.1230:FF:000022">
    <property type="entry name" value="Receptor-type adenylate cyclase GRESAG 4, putative"/>
    <property type="match status" value="1"/>
</dbReference>
<dbReference type="AlphaFoldDB" id="F9WHE8"/>
<dbReference type="InterPro" id="IPR029787">
    <property type="entry name" value="Nucleotide_cyclase"/>
</dbReference>
<dbReference type="SUPFAM" id="SSF55073">
    <property type="entry name" value="Nucleotide cyclase"/>
    <property type="match status" value="1"/>
</dbReference>
<keyword evidence="9" id="KW-0547">Nucleotide-binding</keyword>
<dbReference type="InterPro" id="IPR057399">
    <property type="entry name" value="GRESAG4.1/3_peripasmic_1"/>
</dbReference>
<evidence type="ECO:0000256" key="3">
    <source>
        <dbReference type="ARBA" id="ARBA00002708"/>
    </source>
</evidence>
<evidence type="ECO:0000256" key="20">
    <source>
        <dbReference type="SAM" id="Phobius"/>
    </source>
</evidence>
<dbReference type="Pfam" id="PF00211">
    <property type="entry name" value="Guanylate_cyc"/>
    <property type="match status" value="1"/>
</dbReference>